<gene>
    <name evidence="1" type="ORF">HMPREF0591_5631</name>
</gene>
<name>D5PHI7_9MYCO</name>
<protein>
    <submittedName>
        <fullName evidence="1">Uncharacterized protein</fullName>
    </submittedName>
</protein>
<dbReference type="AlphaFoldDB" id="D5PHI7"/>
<keyword evidence="2" id="KW-1185">Reference proteome</keyword>
<dbReference type="HOGENOM" id="CLU_2763905_0_0_11"/>
<dbReference type="EMBL" id="ADNV01000365">
    <property type="protein sequence ID" value="EFG74438.1"/>
    <property type="molecule type" value="Genomic_DNA"/>
</dbReference>
<reference evidence="1 2" key="1">
    <citation type="submission" date="2010-04" db="EMBL/GenBank/DDBJ databases">
        <authorList>
            <person name="Muzny D."/>
            <person name="Qin X."/>
            <person name="Deng J."/>
            <person name="Jiang H."/>
            <person name="Liu Y."/>
            <person name="Qu J."/>
            <person name="Song X.-Z."/>
            <person name="Zhang L."/>
            <person name="Thornton R."/>
            <person name="Coyle M."/>
            <person name="Francisco L."/>
            <person name="Jackson L."/>
            <person name="Javaid M."/>
            <person name="Korchina V."/>
            <person name="Kovar C."/>
            <person name="Mata R."/>
            <person name="Mathew T."/>
            <person name="Ngo R."/>
            <person name="Nguyen L."/>
            <person name="Nguyen N."/>
            <person name="Okwuonu G."/>
            <person name="Ongeri F."/>
            <person name="Pham C."/>
            <person name="Simmons D."/>
            <person name="Wilczek-Boney K."/>
            <person name="Hale W."/>
            <person name="Jakkamsetti A."/>
            <person name="Pham P."/>
            <person name="Ruth R."/>
            <person name="San Lucas F."/>
            <person name="Warren J."/>
            <person name="Zhang J."/>
            <person name="Zhao Z."/>
            <person name="Zhou C."/>
            <person name="Zhu D."/>
            <person name="Lee S."/>
            <person name="Bess C."/>
            <person name="Blankenburg K."/>
            <person name="Forbes L."/>
            <person name="Fu Q."/>
            <person name="Gubbala S."/>
            <person name="Hirani K."/>
            <person name="Jayaseelan J.C."/>
            <person name="Lara F."/>
            <person name="Munidasa M."/>
            <person name="Palculict T."/>
            <person name="Patil S."/>
            <person name="Pu L.-L."/>
            <person name="Saada N."/>
            <person name="Tang L."/>
            <person name="Weissenberger G."/>
            <person name="Zhu Y."/>
            <person name="Hemphill L."/>
            <person name="Shang Y."/>
            <person name="Youmans B."/>
            <person name="Ayvaz T."/>
            <person name="Ross M."/>
            <person name="Santibanez J."/>
            <person name="Aqrawi P."/>
            <person name="Gross S."/>
            <person name="Joshi V."/>
            <person name="Fowler G."/>
            <person name="Nazareth L."/>
            <person name="Reid J."/>
            <person name="Worley K."/>
            <person name="Petrosino J."/>
            <person name="Highlander S."/>
            <person name="Gibbs R."/>
        </authorList>
    </citation>
    <scope>NUCLEOTIDE SEQUENCE [LARGE SCALE GENOMIC DNA]</scope>
    <source>
        <strain evidence="1 2">ATCC BAA-614</strain>
    </source>
</reference>
<comment type="caution">
    <text evidence="1">The sequence shown here is derived from an EMBL/GenBank/DDBJ whole genome shotgun (WGS) entry which is preliminary data.</text>
</comment>
<proteinExistence type="predicted"/>
<dbReference type="Proteomes" id="UP000003653">
    <property type="component" value="Unassembled WGS sequence"/>
</dbReference>
<dbReference type="RefSeq" id="WP_007171799.1">
    <property type="nucleotide sequence ID" value="NZ_GG770560.1"/>
</dbReference>
<evidence type="ECO:0000313" key="2">
    <source>
        <dbReference type="Proteomes" id="UP000003653"/>
    </source>
</evidence>
<feature type="non-terminal residue" evidence="1">
    <location>
        <position position="1"/>
    </location>
</feature>
<accession>D5PHI7</accession>
<sequence>REDEDVSHAASCLARLVAAMENALLKAIAVGHMESASRQIASHRDRANFAVADTSSPLSAMVYGPLSSG</sequence>
<organism evidence="1 2">
    <name type="scientific">Mycobacterium parascrofulaceum ATCC BAA-614</name>
    <dbReference type="NCBI Taxonomy" id="525368"/>
    <lineage>
        <taxon>Bacteria</taxon>
        <taxon>Bacillati</taxon>
        <taxon>Actinomycetota</taxon>
        <taxon>Actinomycetes</taxon>
        <taxon>Mycobacteriales</taxon>
        <taxon>Mycobacteriaceae</taxon>
        <taxon>Mycobacterium</taxon>
        <taxon>Mycobacterium simiae complex</taxon>
    </lineage>
</organism>
<evidence type="ECO:0000313" key="1">
    <source>
        <dbReference type="EMBL" id="EFG74438.1"/>
    </source>
</evidence>